<keyword evidence="2" id="KW-1185">Reference proteome</keyword>
<dbReference type="AlphaFoldDB" id="A0AAV5KG18"/>
<gene>
    <name evidence="1" type="ORF">SLEP1_g33262</name>
</gene>
<evidence type="ECO:0000313" key="2">
    <source>
        <dbReference type="Proteomes" id="UP001054252"/>
    </source>
</evidence>
<reference evidence="1 2" key="1">
    <citation type="journal article" date="2021" name="Commun. Biol.">
        <title>The genome of Shorea leprosula (Dipterocarpaceae) highlights the ecological relevance of drought in aseasonal tropical rainforests.</title>
        <authorList>
            <person name="Ng K.K.S."/>
            <person name="Kobayashi M.J."/>
            <person name="Fawcett J.A."/>
            <person name="Hatakeyama M."/>
            <person name="Paape T."/>
            <person name="Ng C.H."/>
            <person name="Ang C.C."/>
            <person name="Tnah L.H."/>
            <person name="Lee C.T."/>
            <person name="Nishiyama T."/>
            <person name="Sese J."/>
            <person name="O'Brien M.J."/>
            <person name="Copetti D."/>
            <person name="Mohd Noor M.I."/>
            <person name="Ong R.C."/>
            <person name="Putra M."/>
            <person name="Sireger I.Z."/>
            <person name="Indrioko S."/>
            <person name="Kosugi Y."/>
            <person name="Izuno A."/>
            <person name="Isagi Y."/>
            <person name="Lee S.L."/>
            <person name="Shimizu K.K."/>
        </authorList>
    </citation>
    <scope>NUCLEOTIDE SEQUENCE [LARGE SCALE GENOMIC DNA]</scope>
    <source>
        <strain evidence="1">214</strain>
    </source>
</reference>
<evidence type="ECO:0000313" key="1">
    <source>
        <dbReference type="EMBL" id="GKV23553.1"/>
    </source>
</evidence>
<name>A0AAV5KG18_9ROSI</name>
<sequence length="91" mass="9645">MVESRLLEAAAGSGEMEVQRAGSGSCSRLYGQKFEELGVAKSAQSFAAGSREKQNVLQTRIAGSESVSRLCKGKPALLTILQLEVCVLQSI</sequence>
<organism evidence="1 2">
    <name type="scientific">Rubroshorea leprosula</name>
    <dbReference type="NCBI Taxonomy" id="152421"/>
    <lineage>
        <taxon>Eukaryota</taxon>
        <taxon>Viridiplantae</taxon>
        <taxon>Streptophyta</taxon>
        <taxon>Embryophyta</taxon>
        <taxon>Tracheophyta</taxon>
        <taxon>Spermatophyta</taxon>
        <taxon>Magnoliopsida</taxon>
        <taxon>eudicotyledons</taxon>
        <taxon>Gunneridae</taxon>
        <taxon>Pentapetalae</taxon>
        <taxon>rosids</taxon>
        <taxon>malvids</taxon>
        <taxon>Malvales</taxon>
        <taxon>Dipterocarpaceae</taxon>
        <taxon>Rubroshorea</taxon>
    </lineage>
</organism>
<accession>A0AAV5KG18</accession>
<proteinExistence type="predicted"/>
<dbReference type="Proteomes" id="UP001054252">
    <property type="component" value="Unassembled WGS sequence"/>
</dbReference>
<protein>
    <submittedName>
        <fullName evidence="1">Uncharacterized protein</fullName>
    </submittedName>
</protein>
<dbReference type="EMBL" id="BPVZ01000063">
    <property type="protein sequence ID" value="GKV23553.1"/>
    <property type="molecule type" value="Genomic_DNA"/>
</dbReference>
<comment type="caution">
    <text evidence="1">The sequence shown here is derived from an EMBL/GenBank/DDBJ whole genome shotgun (WGS) entry which is preliminary data.</text>
</comment>